<dbReference type="InterPro" id="IPR036291">
    <property type="entry name" value="NAD(P)-bd_dom_sf"/>
</dbReference>
<evidence type="ECO:0000256" key="11">
    <source>
        <dbReference type="PIRSR" id="PIRSR500134-3"/>
    </source>
</evidence>
<comment type="catalytic activity">
    <reaction evidence="7 8">
        <text>UDP-alpha-D-glucose + 2 NAD(+) + H2O = UDP-alpha-D-glucuronate + 2 NADH + 3 H(+)</text>
        <dbReference type="Rhea" id="RHEA:23596"/>
        <dbReference type="ChEBI" id="CHEBI:15377"/>
        <dbReference type="ChEBI" id="CHEBI:15378"/>
        <dbReference type="ChEBI" id="CHEBI:57540"/>
        <dbReference type="ChEBI" id="CHEBI:57945"/>
        <dbReference type="ChEBI" id="CHEBI:58052"/>
        <dbReference type="ChEBI" id="CHEBI:58885"/>
        <dbReference type="EC" id="1.1.1.22"/>
    </reaction>
</comment>
<feature type="binding site" evidence="11">
    <location>
        <position position="30"/>
    </location>
    <ligand>
        <name>NAD(+)</name>
        <dbReference type="ChEBI" id="CHEBI:57540"/>
    </ligand>
</feature>
<evidence type="ECO:0000256" key="5">
    <source>
        <dbReference type="ARBA" id="ARBA00023002"/>
    </source>
</evidence>
<evidence type="ECO:0000256" key="3">
    <source>
        <dbReference type="ARBA" id="ARBA00012954"/>
    </source>
</evidence>
<reference evidence="13" key="2">
    <citation type="submission" date="2020-01" db="EMBL/GenBank/DDBJ databases">
        <authorList>
            <person name="Campanaro S."/>
        </authorList>
    </citation>
    <scope>NUCLEOTIDE SEQUENCE</scope>
    <source>
        <strain evidence="13">AS06rmzACSIP_7</strain>
    </source>
</reference>
<accession>A0A971S233</accession>
<dbReference type="GO" id="GO:0003979">
    <property type="term" value="F:UDP-glucose 6-dehydrogenase activity"/>
    <property type="evidence" value="ECO:0007669"/>
    <property type="project" value="UniProtKB-EC"/>
</dbReference>
<dbReference type="InterPro" id="IPR028357">
    <property type="entry name" value="UDPglc_DH_bac"/>
</dbReference>
<feature type="binding site" evidence="10">
    <location>
        <position position="327"/>
    </location>
    <ligand>
        <name>substrate</name>
    </ligand>
</feature>
<dbReference type="SUPFAM" id="SSF52413">
    <property type="entry name" value="UDP-glucose/GDP-mannose dehydrogenase C-terminal domain"/>
    <property type="match status" value="1"/>
</dbReference>
<comment type="caution">
    <text evidence="13">The sequence shown here is derived from an EMBL/GenBank/DDBJ whole genome shotgun (WGS) entry which is preliminary data.</text>
</comment>
<dbReference type="InterPro" id="IPR017476">
    <property type="entry name" value="UDP-Glc/GDP-Man"/>
</dbReference>
<evidence type="ECO:0000256" key="1">
    <source>
        <dbReference type="ARBA" id="ARBA00004701"/>
    </source>
</evidence>
<dbReference type="InterPro" id="IPR036220">
    <property type="entry name" value="UDP-Glc/GDP-Man_DH_C_sf"/>
</dbReference>
<dbReference type="AlphaFoldDB" id="A0A971S233"/>
<evidence type="ECO:0000256" key="8">
    <source>
        <dbReference type="PIRNR" id="PIRNR000124"/>
    </source>
</evidence>
<gene>
    <name evidence="13" type="ORF">GXY80_13855</name>
</gene>
<comment type="pathway">
    <text evidence="1">Nucleotide-sugar biosynthesis; UDP-alpha-D-glucuronate biosynthesis; UDP-alpha-D-glucuronate from UDP-alpha-D-glucose: step 1/1.</text>
</comment>
<evidence type="ECO:0000256" key="7">
    <source>
        <dbReference type="ARBA" id="ARBA00047473"/>
    </source>
</evidence>
<feature type="binding site" evidence="11">
    <location>
        <position position="269"/>
    </location>
    <ligand>
        <name>NAD(+)</name>
        <dbReference type="ChEBI" id="CHEBI:57540"/>
    </ligand>
</feature>
<dbReference type="InterPro" id="IPR014027">
    <property type="entry name" value="UDP-Glc/GDP-Man_DH_C"/>
</dbReference>
<comment type="similarity">
    <text evidence="2 8">Belongs to the UDP-glucose/GDP-mannose dehydrogenase family.</text>
</comment>
<dbReference type="Gene3D" id="3.40.50.720">
    <property type="entry name" value="NAD(P)-binding Rossmann-like Domain"/>
    <property type="match status" value="2"/>
</dbReference>
<feature type="binding site" evidence="11">
    <location>
        <position position="35"/>
    </location>
    <ligand>
        <name>NAD(+)</name>
        <dbReference type="ChEBI" id="CHEBI:57540"/>
    </ligand>
</feature>
<dbReference type="GO" id="GO:0051287">
    <property type="term" value="F:NAD binding"/>
    <property type="evidence" value="ECO:0007669"/>
    <property type="project" value="InterPro"/>
</dbReference>
<evidence type="ECO:0000313" key="13">
    <source>
        <dbReference type="EMBL" id="NLW36541.1"/>
    </source>
</evidence>
<keyword evidence="5 8" id="KW-0560">Oxidoreductase</keyword>
<dbReference type="PANTHER" id="PTHR43750">
    <property type="entry name" value="UDP-GLUCOSE 6-DEHYDROGENASE TUAD"/>
    <property type="match status" value="1"/>
</dbReference>
<evidence type="ECO:0000259" key="12">
    <source>
        <dbReference type="SMART" id="SM00984"/>
    </source>
</evidence>
<dbReference type="InterPro" id="IPR001732">
    <property type="entry name" value="UDP-Glc/GDP-Man_DH_N"/>
</dbReference>
<keyword evidence="6 8" id="KW-0520">NAD</keyword>
<feature type="binding site" evidence="10">
    <location>
        <position position="210"/>
    </location>
    <ligand>
        <name>substrate</name>
    </ligand>
</feature>
<dbReference type="EC" id="1.1.1.22" evidence="3 8"/>
<dbReference type="SUPFAM" id="SSF51735">
    <property type="entry name" value="NAD(P)-binding Rossmann-fold domains"/>
    <property type="match status" value="1"/>
</dbReference>
<evidence type="ECO:0000256" key="4">
    <source>
        <dbReference type="ARBA" id="ARBA00015132"/>
    </source>
</evidence>
<feature type="binding site" evidence="11">
    <location>
        <position position="158"/>
    </location>
    <ligand>
        <name>NAD(+)</name>
        <dbReference type="ChEBI" id="CHEBI:57540"/>
    </ligand>
</feature>
<evidence type="ECO:0000256" key="2">
    <source>
        <dbReference type="ARBA" id="ARBA00006601"/>
    </source>
</evidence>
<dbReference type="Gene3D" id="1.20.5.100">
    <property type="entry name" value="Cytochrome c1, transmembrane anchor, C-terminal"/>
    <property type="match status" value="1"/>
</dbReference>
<dbReference type="SUPFAM" id="SSF48179">
    <property type="entry name" value="6-phosphogluconate dehydrogenase C-terminal domain-like"/>
    <property type="match status" value="1"/>
</dbReference>
<feature type="binding site" evidence="11">
    <location>
        <position position="121"/>
    </location>
    <ligand>
        <name>NAD(+)</name>
        <dbReference type="ChEBI" id="CHEBI:57540"/>
    </ligand>
</feature>
<organism evidence="13 14">
    <name type="scientific">Syntrophorhabdus aromaticivorans</name>
    <dbReference type="NCBI Taxonomy" id="328301"/>
    <lineage>
        <taxon>Bacteria</taxon>
        <taxon>Pseudomonadati</taxon>
        <taxon>Thermodesulfobacteriota</taxon>
        <taxon>Syntrophorhabdia</taxon>
        <taxon>Syntrophorhabdales</taxon>
        <taxon>Syntrophorhabdaceae</taxon>
        <taxon>Syntrophorhabdus</taxon>
    </lineage>
</organism>
<protein>
    <recommendedName>
        <fullName evidence="4 8">UDP-glucose 6-dehydrogenase</fullName>
        <ecNumber evidence="3 8">1.1.1.22</ecNumber>
    </recommendedName>
</protein>
<dbReference type="SMART" id="SM00984">
    <property type="entry name" value="UDPG_MGDP_dh_C"/>
    <property type="match status" value="1"/>
</dbReference>
<feature type="binding site" evidence="11">
    <location>
        <position position="86"/>
    </location>
    <ligand>
        <name>NAD(+)</name>
        <dbReference type="ChEBI" id="CHEBI:57540"/>
    </ligand>
</feature>
<feature type="binding site" evidence="11">
    <location>
        <position position="334"/>
    </location>
    <ligand>
        <name>NAD(+)</name>
        <dbReference type="ChEBI" id="CHEBI:57540"/>
    </ligand>
</feature>
<dbReference type="InterPro" id="IPR008927">
    <property type="entry name" value="6-PGluconate_DH-like_C_sf"/>
</dbReference>
<dbReference type="PIRSF" id="PIRSF500134">
    <property type="entry name" value="UDPglc_DH_bac"/>
    <property type="match status" value="1"/>
</dbReference>
<dbReference type="Pfam" id="PF00984">
    <property type="entry name" value="UDPG_MGDP_dh"/>
    <property type="match status" value="1"/>
</dbReference>
<dbReference type="GO" id="GO:0000271">
    <property type="term" value="P:polysaccharide biosynthetic process"/>
    <property type="evidence" value="ECO:0007669"/>
    <property type="project" value="InterPro"/>
</dbReference>
<evidence type="ECO:0000256" key="6">
    <source>
        <dbReference type="ARBA" id="ARBA00023027"/>
    </source>
</evidence>
<dbReference type="Pfam" id="PF03721">
    <property type="entry name" value="UDPG_MGDP_dh_N"/>
    <property type="match status" value="1"/>
</dbReference>
<dbReference type="NCBIfam" id="TIGR03026">
    <property type="entry name" value="NDP-sugDHase"/>
    <property type="match status" value="1"/>
</dbReference>
<feature type="binding site" evidence="10">
    <location>
        <position position="263"/>
    </location>
    <ligand>
        <name>substrate</name>
    </ligand>
</feature>
<dbReference type="PIRSF" id="PIRSF000124">
    <property type="entry name" value="UDPglc_GDPman_dh"/>
    <property type="match status" value="1"/>
</dbReference>
<evidence type="ECO:0000313" key="14">
    <source>
        <dbReference type="Proteomes" id="UP000777265"/>
    </source>
</evidence>
<reference evidence="13" key="1">
    <citation type="journal article" date="2020" name="Biotechnol. Biofuels">
        <title>New insights from the biogas microbiome by comprehensive genome-resolved metagenomics of nearly 1600 species originating from multiple anaerobic digesters.</title>
        <authorList>
            <person name="Campanaro S."/>
            <person name="Treu L."/>
            <person name="Rodriguez-R L.M."/>
            <person name="Kovalovszki A."/>
            <person name="Ziels R.M."/>
            <person name="Maus I."/>
            <person name="Zhu X."/>
            <person name="Kougias P.G."/>
            <person name="Basile A."/>
            <person name="Luo G."/>
            <person name="Schluter A."/>
            <person name="Konstantinidis K.T."/>
            <person name="Angelidaki I."/>
        </authorList>
    </citation>
    <scope>NUCLEOTIDE SEQUENCE</scope>
    <source>
        <strain evidence="13">AS06rmzACSIP_7</strain>
    </source>
</reference>
<dbReference type="InterPro" id="IPR014026">
    <property type="entry name" value="UDP-Glc/GDP-Man_DH_dimer"/>
</dbReference>
<dbReference type="Pfam" id="PF03720">
    <property type="entry name" value="UDPG_MGDP_dh_C"/>
    <property type="match status" value="1"/>
</dbReference>
<name>A0A971S233_9BACT</name>
<feature type="active site" description="Nucleophile" evidence="9">
    <location>
        <position position="266"/>
    </location>
</feature>
<dbReference type="PANTHER" id="PTHR43750:SF3">
    <property type="entry name" value="UDP-GLUCOSE 6-DEHYDROGENASE TUAD"/>
    <property type="match status" value="1"/>
</dbReference>
<dbReference type="EMBL" id="JAAYEE010000262">
    <property type="protein sequence ID" value="NLW36541.1"/>
    <property type="molecule type" value="Genomic_DNA"/>
</dbReference>
<feature type="binding site" evidence="10">
    <location>
        <begin position="155"/>
        <end position="158"/>
    </location>
    <ligand>
        <name>substrate</name>
    </ligand>
</feature>
<proteinExistence type="inferred from homology"/>
<dbReference type="Proteomes" id="UP000777265">
    <property type="component" value="Unassembled WGS sequence"/>
</dbReference>
<feature type="binding site" evidence="10">
    <location>
        <begin position="255"/>
        <end position="259"/>
    </location>
    <ligand>
        <name>substrate</name>
    </ligand>
</feature>
<evidence type="ECO:0000256" key="10">
    <source>
        <dbReference type="PIRSR" id="PIRSR500134-2"/>
    </source>
</evidence>
<sequence length="442" mass="48903">MHISVIGVGYVGLVTGACFAETGNDVICMDINKEKIEDLKNGIIPIYEPQLEQLVKNNIEEGRLRFTTDMKEAVDHGLILLIAVNTPQDKDGSADLQYVTGVAQEIGKAIEKYRVVVVKSTVPVGTCEKVKALINEELAKAGRDVSFDIASSPEFLKEGVAVEDCMKPERVVVGVENGRVEEILRDLYAPFIRTGAPFLVMDVRSSEMTKYASNCMLATRISFMNQMANICEKLGADVMMVMRGMGSDSRIGPKFLFPGVGFGGSCFPKDVRALIKTARDCNYNPSILECVMEANEAQRVSFSEKVKDFYDGDVKGKKFAVWGLAFKANTDDMREAPSQYIVNSLTNDGALCHVFDPKAMASAAPIFAGNANVRFGKNQYEVLEGVDGLILITEWLSFREPDFERMKSLMKHPVIFDGRNQYNPKTLSRLGFRYLCIGRPSV</sequence>
<evidence type="ECO:0000256" key="9">
    <source>
        <dbReference type="PIRSR" id="PIRSR500134-1"/>
    </source>
</evidence>
<feature type="domain" description="UDP-glucose/GDP-mannose dehydrogenase C-terminal" evidence="12">
    <location>
        <begin position="320"/>
        <end position="424"/>
    </location>
</feature>